<reference evidence="1 2" key="2">
    <citation type="journal article" date="2015" name="Genome Announc.">
        <title>Genome Sequence of Anoxybacillus flavithermus Strain AK1, a Thermophile Isolated from a Hot Spring in Saudi Arabia.</title>
        <authorList>
            <person name="Khalil A."/>
            <person name="Sivakumar N."/>
            <person name="Qarawi S."/>
        </authorList>
    </citation>
    <scope>NUCLEOTIDE SEQUENCE [LARGE SCALE GENOMIC DNA]</scope>
    <source>
        <strain evidence="1 2">AK1</strain>
    </source>
</reference>
<dbReference type="InterPro" id="IPR052964">
    <property type="entry name" value="Sporulation_signal_mat"/>
</dbReference>
<gene>
    <name evidence="1" type="ORF">H919_13450</name>
</gene>
<comment type="caution">
    <text evidence="1">The sequence shown here is derived from an EMBL/GenBank/DDBJ whole genome shotgun (WGS) entry which is preliminary data.</text>
</comment>
<organism evidence="1 2">
    <name type="scientific">Anoxybacillus flavithermus AK1</name>
    <dbReference type="NCBI Taxonomy" id="1297581"/>
    <lineage>
        <taxon>Bacteria</taxon>
        <taxon>Bacillati</taxon>
        <taxon>Bacillota</taxon>
        <taxon>Bacilli</taxon>
        <taxon>Bacillales</taxon>
        <taxon>Anoxybacillaceae</taxon>
        <taxon>Anoxybacillus</taxon>
    </lineage>
</organism>
<evidence type="ECO:0000313" key="1">
    <source>
        <dbReference type="EMBL" id="EMT44813.1"/>
    </source>
</evidence>
<name>M8CTF6_9BACL</name>
<reference evidence="1 2" key="1">
    <citation type="submission" date="2013-03" db="EMBL/GenBank/DDBJ databases">
        <title>Assembly of a new bacterial strain Anoxybacillus flavithermus AK1.</title>
        <authorList>
            <person name="Rajan I."/>
            <person name="PoliReddy D."/>
            <person name="Sugumar T."/>
            <person name="Rathinam K."/>
            <person name="Alqarawi S."/>
            <person name="Khalil A.B."/>
            <person name="Sivakumar N."/>
        </authorList>
    </citation>
    <scope>NUCLEOTIDE SEQUENCE [LARGE SCALE GENOMIC DNA]</scope>
    <source>
        <strain evidence="1 2">AK1</strain>
    </source>
</reference>
<sequence>MLQKIGNQVYEWVVNQNPWTNVYGLARSLIAFSTALTLLVNDVTTFFRPVAGVDTYPNCTNNHLSIFCLVPADYFYLNVAKWIAIIILLITASGWRPRITGILHWWIAFSLQTSAVTLDGGEQVAQVLTFLMIPITLTDPRKWHWESIKKYDHSIKALHARVVALVCFGVTIQPHHKVS</sequence>
<dbReference type="PANTHER" id="PTHR39535:SF2">
    <property type="entry name" value="HTTM DOMAIN-CONTAINING PROTEIN"/>
    <property type="match status" value="1"/>
</dbReference>
<proteinExistence type="predicted"/>
<protein>
    <submittedName>
        <fullName evidence="1">Uncharacterized protein</fullName>
    </submittedName>
</protein>
<dbReference type="AlphaFoldDB" id="M8CTF6"/>
<dbReference type="RefSeq" id="WP_004577733.1">
    <property type="nucleotide sequence ID" value="NZ_APCD01000039.1"/>
</dbReference>
<evidence type="ECO:0000313" key="2">
    <source>
        <dbReference type="Proteomes" id="UP000012085"/>
    </source>
</evidence>
<dbReference type="Proteomes" id="UP000012085">
    <property type="component" value="Unassembled WGS sequence"/>
</dbReference>
<dbReference type="PANTHER" id="PTHR39535">
    <property type="entry name" value="SPORULATION-DELAYING PROTEIN SDPB"/>
    <property type="match status" value="1"/>
</dbReference>
<dbReference type="EMBL" id="APCD01000039">
    <property type="protein sequence ID" value="EMT44813.1"/>
    <property type="molecule type" value="Genomic_DNA"/>
</dbReference>
<accession>M8CTF6</accession>